<protein>
    <submittedName>
        <fullName evidence="2">Uncharacterized protein</fullName>
    </submittedName>
</protein>
<reference evidence="2" key="1">
    <citation type="journal article" date="2020" name="Nature">
        <title>Giant virus diversity and host interactions through global metagenomics.</title>
        <authorList>
            <person name="Schulz F."/>
            <person name="Roux S."/>
            <person name="Paez-Espino D."/>
            <person name="Jungbluth S."/>
            <person name="Walsh D.A."/>
            <person name="Denef V.J."/>
            <person name="McMahon K.D."/>
            <person name="Konstantinidis K.T."/>
            <person name="Eloe-Fadrosh E.A."/>
            <person name="Kyrpides N.C."/>
            <person name="Woyke T."/>
        </authorList>
    </citation>
    <scope>NUCLEOTIDE SEQUENCE</scope>
    <source>
        <strain evidence="2">GVMAG-M-3300021425-30</strain>
    </source>
</reference>
<dbReference type="AlphaFoldDB" id="A0A6C0CSA0"/>
<dbReference type="EMBL" id="MN739468">
    <property type="protein sequence ID" value="QHT06365.1"/>
    <property type="molecule type" value="Genomic_DNA"/>
</dbReference>
<organism evidence="2">
    <name type="scientific">viral metagenome</name>
    <dbReference type="NCBI Taxonomy" id="1070528"/>
    <lineage>
        <taxon>unclassified sequences</taxon>
        <taxon>metagenomes</taxon>
        <taxon>organismal metagenomes</taxon>
    </lineage>
</organism>
<feature type="compositionally biased region" description="Basic residues" evidence="1">
    <location>
        <begin position="259"/>
        <end position="268"/>
    </location>
</feature>
<feature type="compositionally biased region" description="Basic residues" evidence="1">
    <location>
        <begin position="200"/>
        <end position="211"/>
    </location>
</feature>
<feature type="region of interest" description="Disordered" evidence="1">
    <location>
        <begin position="181"/>
        <end position="214"/>
    </location>
</feature>
<sequence length="426" mass="46670">MKAVTIVSRTMKGVREAVCEAAEIAIRACAEEYKFSASEAISKFGGVEVVDGKSKKKQKKKKETLAKPELTLPFCGMELEGFCHGIKLNRGLYTQCMNMPVGSGVFCTTCARQAAQNEGKPTYGTIEERIAKGACWRDRKGKAPTNYGNVMLKLNITKEAAVAEAEKFGMTIPEEQFEVVKAKKGRPAKAKKEKDANAAPKKRGRPKKTKKVVTGGAGDDLIANLVAQAQACQVEEDEESVAEESVAEEKETEVEVKPKAKKATRKPKKTAEEKEAEKLAKAEAKAKKAAEKKAAKEADKLAKKAAKEADKLAKKAAKEAAKLAKKETKDAEKLMKAVAKQEDANTEQDEISVEDLQEEAAELTLEDHVETDDEDDEVEVEKFEFEGTEYLRDVNGTVYDMESQEEIGTWDGENIVMMAGVDSDED</sequence>
<name>A0A6C0CSA0_9ZZZZ</name>
<feature type="compositionally biased region" description="Basic and acidic residues" evidence="1">
    <location>
        <begin position="269"/>
        <end position="343"/>
    </location>
</feature>
<proteinExistence type="predicted"/>
<evidence type="ECO:0000313" key="2">
    <source>
        <dbReference type="EMBL" id="QHT06365.1"/>
    </source>
</evidence>
<feature type="compositionally biased region" description="Acidic residues" evidence="1">
    <location>
        <begin position="236"/>
        <end position="246"/>
    </location>
</feature>
<evidence type="ECO:0000256" key="1">
    <source>
        <dbReference type="SAM" id="MobiDB-lite"/>
    </source>
</evidence>
<feature type="compositionally biased region" description="Basic and acidic residues" evidence="1">
    <location>
        <begin position="247"/>
        <end position="258"/>
    </location>
</feature>
<feature type="region of interest" description="Disordered" evidence="1">
    <location>
        <begin position="236"/>
        <end position="352"/>
    </location>
</feature>
<accession>A0A6C0CSA0</accession>